<accession>A0AAD2HTT8</accession>
<reference evidence="3" key="1">
    <citation type="submission" date="2023-11" db="EMBL/GenBank/DDBJ databases">
        <authorList>
            <person name="De Vega J J."/>
            <person name="De Vega J J."/>
        </authorList>
    </citation>
    <scope>NUCLEOTIDE SEQUENCE</scope>
</reference>
<proteinExistence type="predicted"/>
<feature type="transmembrane region" description="Helical" evidence="2">
    <location>
        <begin position="59"/>
        <end position="78"/>
    </location>
</feature>
<sequence>MAHHNNNMTDAHLRRGHPVTFGLIILISLIELILSAFVVNRFNKHRNEVNSSEKHRTRYTLFASIWTFLLSTLLLWHFQRSQSRGMPSNDPAVAPAGGAGYGGKEVGAGPGTGRRGGNGGILSSLFAHLAFLAITWCIWFAAAVVLTHMLGGGVNCGLPNPFAYCRVIVAMEALAWILLVLLTFAMLVVMVRACTSGIRRAGHGLHGTGSGAAAGDPALAPAAPPAASRV</sequence>
<keyword evidence="2" id="KW-0472">Membrane</keyword>
<dbReference type="Proteomes" id="UP001295794">
    <property type="component" value="Unassembled WGS sequence"/>
</dbReference>
<comment type="caution">
    <text evidence="3">The sequence shown here is derived from an EMBL/GenBank/DDBJ whole genome shotgun (WGS) entry which is preliminary data.</text>
</comment>
<name>A0AAD2HTT8_9AGAR</name>
<protein>
    <recommendedName>
        <fullName evidence="5">MARVEL domain-containing protein</fullName>
    </recommendedName>
</protein>
<dbReference type="EMBL" id="CAVNYO010000440">
    <property type="protein sequence ID" value="CAK5280940.1"/>
    <property type="molecule type" value="Genomic_DNA"/>
</dbReference>
<keyword evidence="4" id="KW-1185">Reference proteome</keyword>
<feature type="transmembrane region" description="Helical" evidence="2">
    <location>
        <begin position="21"/>
        <end position="39"/>
    </location>
</feature>
<gene>
    <name evidence="3" type="ORF">MYCIT1_LOCUS31688</name>
</gene>
<organism evidence="3 4">
    <name type="scientific">Mycena citricolor</name>
    <dbReference type="NCBI Taxonomy" id="2018698"/>
    <lineage>
        <taxon>Eukaryota</taxon>
        <taxon>Fungi</taxon>
        <taxon>Dikarya</taxon>
        <taxon>Basidiomycota</taxon>
        <taxon>Agaricomycotina</taxon>
        <taxon>Agaricomycetes</taxon>
        <taxon>Agaricomycetidae</taxon>
        <taxon>Agaricales</taxon>
        <taxon>Marasmiineae</taxon>
        <taxon>Mycenaceae</taxon>
        <taxon>Mycena</taxon>
    </lineage>
</organism>
<keyword evidence="2" id="KW-1133">Transmembrane helix</keyword>
<dbReference type="AlphaFoldDB" id="A0AAD2HTT8"/>
<keyword evidence="2" id="KW-0812">Transmembrane</keyword>
<feature type="transmembrane region" description="Helical" evidence="2">
    <location>
        <begin position="167"/>
        <end position="191"/>
    </location>
</feature>
<feature type="region of interest" description="Disordered" evidence="1">
    <location>
        <begin position="210"/>
        <end position="230"/>
    </location>
</feature>
<feature type="compositionally biased region" description="Low complexity" evidence="1">
    <location>
        <begin position="213"/>
        <end position="230"/>
    </location>
</feature>
<feature type="transmembrane region" description="Helical" evidence="2">
    <location>
        <begin position="125"/>
        <end position="147"/>
    </location>
</feature>
<evidence type="ECO:0008006" key="5">
    <source>
        <dbReference type="Google" id="ProtNLM"/>
    </source>
</evidence>
<evidence type="ECO:0000313" key="3">
    <source>
        <dbReference type="EMBL" id="CAK5280940.1"/>
    </source>
</evidence>
<evidence type="ECO:0000256" key="1">
    <source>
        <dbReference type="SAM" id="MobiDB-lite"/>
    </source>
</evidence>
<evidence type="ECO:0000256" key="2">
    <source>
        <dbReference type="SAM" id="Phobius"/>
    </source>
</evidence>
<evidence type="ECO:0000313" key="4">
    <source>
        <dbReference type="Proteomes" id="UP001295794"/>
    </source>
</evidence>